<evidence type="ECO:0000256" key="1">
    <source>
        <dbReference type="ARBA" id="ARBA00009067"/>
    </source>
</evidence>
<evidence type="ECO:0000259" key="3">
    <source>
        <dbReference type="Pfam" id="PF02517"/>
    </source>
</evidence>
<evidence type="ECO:0000256" key="2">
    <source>
        <dbReference type="SAM" id="Phobius"/>
    </source>
</evidence>
<evidence type="ECO:0000313" key="4">
    <source>
        <dbReference type="EMBL" id="MDT2810386.1"/>
    </source>
</evidence>
<comment type="similarity">
    <text evidence="1">Belongs to the UPF0177 family.</text>
</comment>
<comment type="caution">
    <text evidence="4">The sequence shown here is derived from an EMBL/GenBank/DDBJ whole genome shotgun (WGS) entry which is preliminary data.</text>
</comment>
<dbReference type="PANTHER" id="PTHR36435:SF1">
    <property type="entry name" value="CAAX AMINO TERMINAL PROTEASE FAMILY PROTEIN"/>
    <property type="match status" value="1"/>
</dbReference>
<dbReference type="GO" id="GO:0004175">
    <property type="term" value="F:endopeptidase activity"/>
    <property type="evidence" value="ECO:0007669"/>
    <property type="project" value="UniProtKB-ARBA"/>
</dbReference>
<feature type="transmembrane region" description="Helical" evidence="2">
    <location>
        <begin position="41"/>
        <end position="63"/>
    </location>
</feature>
<dbReference type="InterPro" id="IPR052710">
    <property type="entry name" value="CAAX_protease"/>
</dbReference>
<protein>
    <submittedName>
        <fullName evidence="4">Type II CAAX endopeptidase family protein</fullName>
    </submittedName>
</protein>
<feature type="transmembrane region" description="Helical" evidence="2">
    <location>
        <begin position="84"/>
        <end position="105"/>
    </location>
</feature>
<keyword evidence="2" id="KW-1133">Transmembrane helix</keyword>
<dbReference type="PANTHER" id="PTHR36435">
    <property type="entry name" value="SLR1288 PROTEIN"/>
    <property type="match status" value="1"/>
</dbReference>
<dbReference type="AlphaFoldDB" id="A0AAW8TVT7"/>
<dbReference type="GO" id="GO:0080120">
    <property type="term" value="P:CAAX-box protein maturation"/>
    <property type="evidence" value="ECO:0007669"/>
    <property type="project" value="UniProtKB-ARBA"/>
</dbReference>
<dbReference type="EMBL" id="JARQBJ010000003">
    <property type="protein sequence ID" value="MDT2810386.1"/>
    <property type="molecule type" value="Genomic_DNA"/>
</dbReference>
<accession>A0AAW8TVT7</accession>
<dbReference type="Pfam" id="PF02517">
    <property type="entry name" value="Rce1-like"/>
    <property type="match status" value="1"/>
</dbReference>
<proteinExistence type="inferred from homology"/>
<feature type="transmembrane region" description="Helical" evidence="2">
    <location>
        <begin position="120"/>
        <end position="138"/>
    </location>
</feature>
<reference evidence="4" key="1">
    <citation type="submission" date="2023-03" db="EMBL/GenBank/DDBJ databases">
        <authorList>
            <person name="Shen W."/>
            <person name="Cai J."/>
        </authorList>
    </citation>
    <scope>NUCLEOTIDE SEQUENCE</scope>
    <source>
        <strain evidence="4">B226-2</strain>
    </source>
</reference>
<feature type="transmembrane region" description="Helical" evidence="2">
    <location>
        <begin position="158"/>
        <end position="175"/>
    </location>
</feature>
<gene>
    <name evidence="4" type="ORF">P7H43_07810</name>
</gene>
<feature type="transmembrane region" description="Helical" evidence="2">
    <location>
        <begin position="181"/>
        <end position="198"/>
    </location>
</feature>
<organism evidence="4 5">
    <name type="scientific">Enterococcus asini</name>
    <dbReference type="NCBI Taxonomy" id="57732"/>
    <lineage>
        <taxon>Bacteria</taxon>
        <taxon>Bacillati</taxon>
        <taxon>Bacillota</taxon>
        <taxon>Bacilli</taxon>
        <taxon>Lactobacillales</taxon>
        <taxon>Enterococcaceae</taxon>
        <taxon>Enterococcus</taxon>
    </lineage>
</organism>
<keyword evidence="2" id="KW-0472">Membrane</keyword>
<feature type="transmembrane region" description="Helical" evidence="2">
    <location>
        <begin position="12"/>
        <end position="35"/>
    </location>
</feature>
<sequence length="225" mass="25407">MNQRRSLPGRIGIFIALVFIQNLSTMIMGIEGLIGRPLSELAYSLVISLVFLAVMVYFIKYYQGQLQEYNPRGFGENLSFKGKVGWIILTVVGIYAFLILVSPLLPQGTAENQQVVDQMFLNHVLGVTLYGAVLGPIIEELLYRGIFMNFFWNQKGRMYDVLAVLSSGLLFGLLHEPQLSLYLVVYSAIGVFLGMLYLKTKDIRCNMIAHILYNGITFLVMFQTL</sequence>
<feature type="domain" description="CAAX prenyl protease 2/Lysostaphin resistance protein A-like" evidence="3">
    <location>
        <begin position="125"/>
        <end position="215"/>
    </location>
</feature>
<dbReference type="InterPro" id="IPR003675">
    <property type="entry name" value="Rce1/LyrA-like_dom"/>
</dbReference>
<keyword evidence="2" id="KW-0812">Transmembrane</keyword>
<evidence type="ECO:0000313" key="5">
    <source>
        <dbReference type="Proteomes" id="UP001256711"/>
    </source>
</evidence>
<name>A0AAW8TVT7_9ENTE</name>
<dbReference type="Proteomes" id="UP001256711">
    <property type="component" value="Unassembled WGS sequence"/>
</dbReference>
<dbReference type="RefSeq" id="WP_311835444.1">
    <property type="nucleotide sequence ID" value="NZ_JARQBJ010000003.1"/>
</dbReference>